<evidence type="ECO:0000256" key="8">
    <source>
        <dbReference type="ARBA" id="ARBA00023004"/>
    </source>
</evidence>
<gene>
    <name evidence="9" type="primary">BNA1</name>
    <name evidence="10" type="ORF">ARAM_003386</name>
</gene>
<dbReference type="FunFam" id="2.60.120.10:FF:000131">
    <property type="entry name" value="3-hydroxyanthranilate 3,4-dioxygenase"/>
    <property type="match status" value="1"/>
</dbReference>
<dbReference type="GO" id="GO:0034354">
    <property type="term" value="P:'de novo' NAD+ biosynthetic process from L-tryptophan"/>
    <property type="evidence" value="ECO:0007669"/>
    <property type="project" value="UniProtKB-UniRule"/>
</dbReference>
<dbReference type="PANTHER" id="PTHR15497:SF3">
    <property type="entry name" value="3-HYDROXYANTHRANILATE 3,4-DIOXYGENASE 2"/>
    <property type="match status" value="1"/>
</dbReference>
<feature type="binding site" evidence="9">
    <location>
        <position position="47"/>
    </location>
    <ligand>
        <name>O2</name>
        <dbReference type="ChEBI" id="CHEBI:15379"/>
    </ligand>
</feature>
<comment type="catalytic activity">
    <reaction evidence="9">
        <text>3-hydroxyanthranilate + O2 = (2Z,4Z)-2-amino-3-carboxymuconate 6-semialdehyde</text>
        <dbReference type="Rhea" id="RHEA:17953"/>
        <dbReference type="ChEBI" id="CHEBI:15379"/>
        <dbReference type="ChEBI" id="CHEBI:36559"/>
        <dbReference type="ChEBI" id="CHEBI:77612"/>
        <dbReference type="EC" id="1.13.11.6"/>
    </reaction>
</comment>
<sequence length="182" mass="21250">MPSLTPPFSFASWVAENQDKLCPPVNNYCLYKGEDFTLMVVGGPNQRNDYHINETEVEPYVNLEWFYQVKGDMLLRVVEDDVFRDIPIKEGEMFLLPGNIPHNPVRYKDTIGLVMERKRPSESMDRMRWYCTKGKHNTPTIIQEEIFHCSDLGTQLKPIIEKWQQAEEYRRCGECGCIADPQ</sequence>
<keyword evidence="5 9" id="KW-0479">Metal-binding</keyword>
<dbReference type="GO" id="GO:0005737">
    <property type="term" value="C:cytoplasm"/>
    <property type="evidence" value="ECO:0007669"/>
    <property type="project" value="UniProtKB-SubCell"/>
</dbReference>
<dbReference type="Pfam" id="PF06052">
    <property type="entry name" value="3-HAO"/>
    <property type="match status" value="1"/>
</dbReference>
<dbReference type="GO" id="GO:0000334">
    <property type="term" value="F:3-hydroxyanthranilate 3,4-dioxygenase activity"/>
    <property type="evidence" value="ECO:0007669"/>
    <property type="project" value="UniProtKB-UniRule"/>
</dbReference>
<dbReference type="InterPro" id="IPR014710">
    <property type="entry name" value="RmlC-like_jellyroll"/>
</dbReference>
<accession>A0A0F8WQ87</accession>
<evidence type="ECO:0000256" key="6">
    <source>
        <dbReference type="ARBA" id="ARBA00022964"/>
    </source>
</evidence>
<evidence type="ECO:0000256" key="5">
    <source>
        <dbReference type="ARBA" id="ARBA00022723"/>
    </source>
</evidence>
<dbReference type="GO" id="GO:0006569">
    <property type="term" value="P:L-tryptophan catabolic process"/>
    <property type="evidence" value="ECO:0007669"/>
    <property type="project" value="UniProtKB-UniRule"/>
</dbReference>
<reference evidence="10 11" key="1">
    <citation type="submission" date="2015-02" db="EMBL/GenBank/DDBJ databases">
        <title>Draft Genome Sequences of Two Closely-Related Aflatoxigenic Aspergillus Species Obtained from the Cote d'Ivoire.</title>
        <authorList>
            <person name="Moore G.G."/>
            <person name="Beltz S.B."/>
            <person name="Mack B.M."/>
        </authorList>
    </citation>
    <scope>NUCLEOTIDE SEQUENCE [LARGE SCALE GENOMIC DNA]</scope>
    <source>
        <strain evidence="10 11">SRRC1468</strain>
    </source>
</reference>
<evidence type="ECO:0000256" key="9">
    <source>
        <dbReference type="HAMAP-Rule" id="MF_03019"/>
    </source>
</evidence>
<dbReference type="OrthoDB" id="204928at2759"/>
<comment type="pathway">
    <text evidence="9">Cofactor biosynthesis; NAD(+) biosynthesis; quinolinate from L-kynurenine: step 3/3.</text>
</comment>
<dbReference type="NCBIfam" id="TIGR03037">
    <property type="entry name" value="anthran_nbaC"/>
    <property type="match status" value="1"/>
</dbReference>
<evidence type="ECO:0000313" key="11">
    <source>
        <dbReference type="Proteomes" id="UP000034291"/>
    </source>
</evidence>
<feature type="binding site" evidence="9">
    <location>
        <position position="64"/>
    </location>
    <ligand>
        <name>substrate</name>
    </ligand>
</feature>
<dbReference type="AlphaFoldDB" id="A0A0F8WQ87"/>
<comment type="caution">
    <text evidence="9">Lacks conserved residue(s) required for the propagation of feature annotation.</text>
</comment>
<name>A0A0F8WQ87_9EURO</name>
<evidence type="ECO:0000313" key="10">
    <source>
        <dbReference type="EMBL" id="KKK19810.1"/>
    </source>
</evidence>
<dbReference type="InterPro" id="IPR011051">
    <property type="entry name" value="RmlC_Cupin_sf"/>
</dbReference>
<dbReference type="Gene3D" id="2.60.120.10">
    <property type="entry name" value="Jelly Rolls"/>
    <property type="match status" value="1"/>
</dbReference>
<comment type="caution">
    <text evidence="10">The sequence shown here is derived from an EMBL/GenBank/DDBJ whole genome shotgun (WGS) entry which is preliminary data.</text>
</comment>
<dbReference type="HAMAP" id="MF_00825">
    <property type="entry name" value="3_HAO"/>
    <property type="match status" value="1"/>
</dbReference>
<dbReference type="GO" id="GO:0043420">
    <property type="term" value="P:anthranilate metabolic process"/>
    <property type="evidence" value="ECO:0007669"/>
    <property type="project" value="UniProtKB-UniRule"/>
</dbReference>
<dbReference type="EMBL" id="JZBS01002163">
    <property type="protein sequence ID" value="KKK19810.1"/>
    <property type="molecule type" value="Genomic_DNA"/>
</dbReference>
<dbReference type="CDD" id="cd06123">
    <property type="entry name" value="cupin_HAO"/>
    <property type="match status" value="1"/>
</dbReference>
<dbReference type="GO" id="GO:0019805">
    <property type="term" value="P:quinolinate biosynthetic process"/>
    <property type="evidence" value="ECO:0007669"/>
    <property type="project" value="UniProtKB-UniRule"/>
</dbReference>
<feature type="binding site" evidence="9">
    <location>
        <position position="64"/>
    </location>
    <ligand>
        <name>Fe cation</name>
        <dbReference type="ChEBI" id="CHEBI:24875"/>
        <note>catalytic</note>
    </ligand>
</feature>
<dbReference type="GO" id="GO:0008198">
    <property type="term" value="F:ferrous iron binding"/>
    <property type="evidence" value="ECO:0007669"/>
    <property type="project" value="UniProtKB-UniRule"/>
</dbReference>
<dbReference type="EC" id="1.13.11.6" evidence="9"/>
<dbReference type="UniPathway" id="UPA00253">
    <property type="reaction ID" value="UER00330"/>
</dbReference>
<keyword evidence="8 9" id="KW-0408">Iron</keyword>
<dbReference type="SUPFAM" id="SSF51182">
    <property type="entry name" value="RmlC-like cupins"/>
    <property type="match status" value="1"/>
</dbReference>
<feature type="binding site" evidence="9">
    <location>
        <position position="106"/>
    </location>
    <ligand>
        <name>substrate</name>
    </ligand>
</feature>
<keyword evidence="3 9" id="KW-0963">Cytoplasm</keyword>
<keyword evidence="6 9" id="KW-0223">Dioxygenase</keyword>
<evidence type="ECO:0000256" key="3">
    <source>
        <dbReference type="ARBA" id="ARBA00022490"/>
    </source>
</evidence>
<feature type="binding site" evidence="9">
    <location>
        <position position="102"/>
    </location>
    <ligand>
        <name>Fe cation</name>
        <dbReference type="ChEBI" id="CHEBI:24875"/>
        <note>catalytic</note>
    </ligand>
</feature>
<organism evidence="10 11">
    <name type="scientific">Aspergillus rambellii</name>
    <dbReference type="NCBI Taxonomy" id="308745"/>
    <lineage>
        <taxon>Eukaryota</taxon>
        <taxon>Fungi</taxon>
        <taxon>Dikarya</taxon>
        <taxon>Ascomycota</taxon>
        <taxon>Pezizomycotina</taxon>
        <taxon>Eurotiomycetes</taxon>
        <taxon>Eurotiomycetidae</taxon>
        <taxon>Eurotiales</taxon>
        <taxon>Aspergillaceae</taxon>
        <taxon>Aspergillus</taxon>
        <taxon>Aspergillus subgen. Nidulantes</taxon>
    </lineage>
</organism>
<dbReference type="STRING" id="308745.A0A0F8WQ87"/>
<feature type="binding site" evidence="9">
    <location>
        <position position="51"/>
    </location>
    <ligand>
        <name>Fe cation</name>
        <dbReference type="ChEBI" id="CHEBI:24875"/>
        <note>catalytic</note>
    </ligand>
</feature>
<keyword evidence="4 9" id="KW-0662">Pyridine nucleotide biosynthesis</keyword>
<evidence type="ECO:0000256" key="4">
    <source>
        <dbReference type="ARBA" id="ARBA00022642"/>
    </source>
</evidence>
<dbReference type="PANTHER" id="PTHR15497">
    <property type="entry name" value="3-HYDROXYANTHRANILATE 3,4-DIOXYGENASE"/>
    <property type="match status" value="1"/>
</dbReference>
<dbReference type="InterPro" id="IPR010329">
    <property type="entry name" value="3hydroanth_dOase"/>
</dbReference>
<keyword evidence="7 9" id="KW-0560">Oxidoreductase</keyword>
<comment type="similarity">
    <text evidence="9">Belongs to the 3-HAO family.</text>
</comment>
<comment type="cofactor">
    <cofactor evidence="1 9">
        <name>Fe(2+)</name>
        <dbReference type="ChEBI" id="CHEBI:29033"/>
    </cofactor>
</comment>
<comment type="subcellular location">
    <subcellularLocation>
        <location evidence="9">Cytoplasm</location>
    </subcellularLocation>
</comment>
<protein>
    <recommendedName>
        <fullName evidence="9">3-hydroxyanthranilate 3,4-dioxygenase</fullName>
        <ecNumber evidence="9">1.13.11.6</ecNumber>
    </recommendedName>
    <alternativeName>
        <fullName evidence="9">3-hydroxyanthranilate oxygenase</fullName>
        <shortName evidence="9">3-HAO</shortName>
    </alternativeName>
    <alternativeName>
        <fullName evidence="9">3-hydroxyanthranilic acid dioxygenase</fullName>
        <shortName evidence="9">HAD</shortName>
    </alternativeName>
    <alternativeName>
        <fullName evidence="9">Biosynthesis of nicotinic acid protein 1</fullName>
    </alternativeName>
</protein>
<evidence type="ECO:0000256" key="1">
    <source>
        <dbReference type="ARBA" id="ARBA00001954"/>
    </source>
</evidence>
<evidence type="ECO:0000256" key="7">
    <source>
        <dbReference type="ARBA" id="ARBA00023002"/>
    </source>
</evidence>
<comment type="function">
    <text evidence="2 9">Catalyzes the oxidative ring opening of 3-hydroxyanthranilate to 2-amino-3-carboxymuconate semialdehyde, which spontaneously cyclizes to quinolinate.</text>
</comment>
<feature type="binding site" evidence="9">
    <location>
        <position position="116"/>
    </location>
    <ligand>
        <name>substrate</name>
    </ligand>
</feature>
<keyword evidence="11" id="KW-1185">Reference proteome</keyword>
<proteinExistence type="inferred from homology"/>
<evidence type="ECO:0000256" key="2">
    <source>
        <dbReference type="ARBA" id="ARBA00002752"/>
    </source>
</evidence>
<dbReference type="Proteomes" id="UP000034291">
    <property type="component" value="Unassembled WGS sequence"/>
</dbReference>